<dbReference type="Proteomes" id="UP000637239">
    <property type="component" value="Chromosome 3"/>
</dbReference>
<evidence type="ECO:0000313" key="3">
    <source>
        <dbReference type="Proteomes" id="UP000637239"/>
    </source>
</evidence>
<dbReference type="GeneID" id="66981751"/>
<keyword evidence="3" id="KW-1185">Reference proteome</keyword>
<accession>A0A7R7ZNL0</accession>
<sequence length="118" mass="12744">MTGNNRARPPSTVEVQPHHMSADSISHQQAWHKVGGAASDTLCSAILQGLYDFVDGGLARFSPIAKNEHRQVITMPQHHTMPMQAAEEMPTSMIHHGGKALAVDSKCNSGTVFSLVFP</sequence>
<reference evidence="2" key="2">
    <citation type="submission" date="2021-02" db="EMBL/GenBank/DDBJ databases">
        <title>Aspergillus chevalieri M1 genome sequence.</title>
        <authorList>
            <person name="Kadooka C."/>
            <person name="Mori K."/>
            <person name="Futagami T."/>
        </authorList>
    </citation>
    <scope>NUCLEOTIDE SEQUENCE</scope>
    <source>
        <strain evidence="2">M1</strain>
    </source>
</reference>
<gene>
    <name evidence="2" type="ORF">ACHE_31379S</name>
</gene>
<dbReference type="RefSeq" id="XP_043135914.1">
    <property type="nucleotide sequence ID" value="XM_043278102.1"/>
</dbReference>
<proteinExistence type="predicted"/>
<dbReference type="EMBL" id="AP024418">
    <property type="protein sequence ID" value="BCR87392.1"/>
    <property type="molecule type" value="Genomic_DNA"/>
</dbReference>
<organism evidence="2 3">
    <name type="scientific">Aspergillus chevalieri</name>
    <name type="common">Eurotium chevalieri</name>
    <dbReference type="NCBI Taxonomy" id="182096"/>
    <lineage>
        <taxon>Eukaryota</taxon>
        <taxon>Fungi</taxon>
        <taxon>Dikarya</taxon>
        <taxon>Ascomycota</taxon>
        <taxon>Pezizomycotina</taxon>
        <taxon>Eurotiomycetes</taxon>
        <taxon>Eurotiomycetidae</taxon>
        <taxon>Eurotiales</taxon>
        <taxon>Aspergillaceae</taxon>
        <taxon>Aspergillus</taxon>
        <taxon>Aspergillus subgen. Aspergillus</taxon>
    </lineage>
</organism>
<protein>
    <submittedName>
        <fullName evidence="2">Uncharacterized protein</fullName>
    </submittedName>
</protein>
<name>A0A7R7ZNL0_ASPCH</name>
<reference evidence="2" key="1">
    <citation type="submission" date="2021-01" db="EMBL/GenBank/DDBJ databases">
        <authorList>
            <consortium name="Aspergillus chevalieri M1 genome sequencing consortium"/>
            <person name="Kazuki M."/>
            <person name="Futagami T."/>
        </authorList>
    </citation>
    <scope>NUCLEOTIDE SEQUENCE</scope>
    <source>
        <strain evidence="2">M1</strain>
    </source>
</reference>
<evidence type="ECO:0000256" key="1">
    <source>
        <dbReference type="SAM" id="MobiDB-lite"/>
    </source>
</evidence>
<dbReference type="AlphaFoldDB" id="A0A7R7ZNL0"/>
<evidence type="ECO:0000313" key="2">
    <source>
        <dbReference type="EMBL" id="BCR87392.1"/>
    </source>
</evidence>
<dbReference type="KEGG" id="ache:ACHE_31379S"/>
<feature type="region of interest" description="Disordered" evidence="1">
    <location>
        <begin position="1"/>
        <end position="27"/>
    </location>
</feature>